<evidence type="ECO:0000313" key="2">
    <source>
        <dbReference type="EMBL" id="RKQ17606.1"/>
    </source>
</evidence>
<feature type="chain" id="PRO_5038481776" description="Lipoprotein" evidence="1">
    <location>
        <begin position="26"/>
        <end position="235"/>
    </location>
</feature>
<feature type="signal peptide" evidence="1">
    <location>
        <begin position="1"/>
        <end position="25"/>
    </location>
</feature>
<gene>
    <name evidence="2" type="ORF">D8M05_04190</name>
</gene>
<sequence length="235" mass="25900">MKNITIKKRENMTIFLLLASVWLLAGCHNVQEVQTEKVLSYQESYEITGEEKEELIRNLSPTILDTSDRNNSEAEEIVIETVEQEGTEVTVPSGRYQIWGSDTGLVVISDDNDQVLLREIVGYGGVPSITADLSEKHTIHFYGGFDQAGLTPVPTLMNTELTTGVWEVGIDIKADNYLISGSSGLGYLEVFNPDGKVDVYEIVVGGFGSSKSNVHLEDGQKLRITGVPSILFNRE</sequence>
<dbReference type="RefSeq" id="WP_121128956.1">
    <property type="nucleotide sequence ID" value="NZ_JBHUFK010000001.1"/>
</dbReference>
<evidence type="ECO:0008006" key="4">
    <source>
        <dbReference type="Google" id="ProtNLM"/>
    </source>
</evidence>
<dbReference type="PROSITE" id="PS51257">
    <property type="entry name" value="PROKAR_LIPOPROTEIN"/>
    <property type="match status" value="1"/>
</dbReference>
<evidence type="ECO:0000313" key="3">
    <source>
        <dbReference type="Proteomes" id="UP000281813"/>
    </source>
</evidence>
<name>A0A494Z5L3_9BACI</name>
<dbReference type="EMBL" id="RBZO01000004">
    <property type="protein sequence ID" value="RKQ17606.1"/>
    <property type="molecule type" value="Genomic_DNA"/>
</dbReference>
<evidence type="ECO:0000256" key="1">
    <source>
        <dbReference type="SAM" id="SignalP"/>
    </source>
</evidence>
<organism evidence="2 3">
    <name type="scientific">Oceanobacillus bengalensis</name>
    <dbReference type="NCBI Taxonomy" id="1435466"/>
    <lineage>
        <taxon>Bacteria</taxon>
        <taxon>Bacillati</taxon>
        <taxon>Bacillota</taxon>
        <taxon>Bacilli</taxon>
        <taxon>Bacillales</taxon>
        <taxon>Bacillaceae</taxon>
        <taxon>Oceanobacillus</taxon>
    </lineage>
</organism>
<comment type="caution">
    <text evidence="2">The sequence shown here is derived from an EMBL/GenBank/DDBJ whole genome shotgun (WGS) entry which is preliminary data.</text>
</comment>
<dbReference type="OrthoDB" id="1650483at2"/>
<protein>
    <recommendedName>
        <fullName evidence="4">Lipoprotein</fullName>
    </recommendedName>
</protein>
<dbReference type="Proteomes" id="UP000281813">
    <property type="component" value="Unassembled WGS sequence"/>
</dbReference>
<dbReference type="AlphaFoldDB" id="A0A494Z5L3"/>
<keyword evidence="3" id="KW-1185">Reference proteome</keyword>
<proteinExistence type="predicted"/>
<reference evidence="2 3" key="1">
    <citation type="journal article" date="2015" name="Antonie Van Leeuwenhoek">
        <title>Oceanobacillus bengalensis sp. nov., a bacterium isolated from seawater of the Bay of Bengal.</title>
        <authorList>
            <person name="Yongchang O."/>
            <person name="Xiang W."/>
            <person name="Wang G."/>
        </authorList>
    </citation>
    <scope>NUCLEOTIDE SEQUENCE [LARGE SCALE GENOMIC DNA]</scope>
    <source>
        <strain evidence="2 3">MCCC 1K00260</strain>
    </source>
</reference>
<keyword evidence="1" id="KW-0732">Signal</keyword>
<accession>A0A494Z5L3</accession>